<dbReference type="SMART" id="SM00448">
    <property type="entry name" value="REC"/>
    <property type="match status" value="1"/>
</dbReference>
<dbReference type="PANTHER" id="PTHR43214:SF43">
    <property type="entry name" value="TWO-COMPONENT RESPONSE REGULATOR"/>
    <property type="match status" value="1"/>
</dbReference>
<dbReference type="InterPro" id="IPR016032">
    <property type="entry name" value="Sig_transdc_resp-reg_C-effctor"/>
</dbReference>
<dbReference type="Pfam" id="PF00196">
    <property type="entry name" value="GerE"/>
    <property type="match status" value="1"/>
</dbReference>
<dbReference type="InterPro" id="IPR039420">
    <property type="entry name" value="WalR-like"/>
</dbReference>
<dbReference type="CDD" id="cd17535">
    <property type="entry name" value="REC_NarL-like"/>
    <property type="match status" value="1"/>
</dbReference>
<evidence type="ECO:0000256" key="1">
    <source>
        <dbReference type="ARBA" id="ARBA00022553"/>
    </source>
</evidence>
<feature type="domain" description="HTH luxR-type" evidence="4">
    <location>
        <begin position="150"/>
        <end position="215"/>
    </location>
</feature>
<keyword evidence="2" id="KW-0238">DNA-binding</keyword>
<dbReference type="PRINTS" id="PR00038">
    <property type="entry name" value="HTHLUXR"/>
</dbReference>
<dbReference type="Gene3D" id="3.40.50.2300">
    <property type="match status" value="1"/>
</dbReference>
<evidence type="ECO:0000256" key="2">
    <source>
        <dbReference type="ARBA" id="ARBA00023125"/>
    </source>
</evidence>
<evidence type="ECO:0000313" key="7">
    <source>
        <dbReference type="Proteomes" id="UP000605676"/>
    </source>
</evidence>
<dbReference type="CDD" id="cd06170">
    <property type="entry name" value="LuxR_C_like"/>
    <property type="match status" value="1"/>
</dbReference>
<dbReference type="EMBL" id="JAENRR010000006">
    <property type="protein sequence ID" value="MBK3516468.1"/>
    <property type="molecule type" value="Genomic_DNA"/>
</dbReference>
<sequence>MIRIVIVEDLPMIQEGIKLLINAVGDFEIVAEYSNGKEFTDDVRNLDVDIVLMDIGMPVMDGIDATKLAVSLCPDIKIIALSVYSDRKYYYSMVTAGARGFVLKQSTPEELEGAIREVNNDGNFFSPDLLHSIIVNIHGLEEEITQDNQAKKELLNLTDHQVRLLEFICQGLTNQELAKKMFVTLATIESNKRRLMQKTNTKNNAGLIIWAIKNKVVEI</sequence>
<accession>A0ABS1HFP4</accession>
<dbReference type="InterPro" id="IPR000792">
    <property type="entry name" value="Tscrpt_reg_LuxR_C"/>
</dbReference>
<dbReference type="PANTHER" id="PTHR43214">
    <property type="entry name" value="TWO-COMPONENT RESPONSE REGULATOR"/>
    <property type="match status" value="1"/>
</dbReference>
<dbReference type="Pfam" id="PF00072">
    <property type="entry name" value="Response_reg"/>
    <property type="match status" value="1"/>
</dbReference>
<dbReference type="PROSITE" id="PS50110">
    <property type="entry name" value="RESPONSE_REGULATORY"/>
    <property type="match status" value="1"/>
</dbReference>
<evidence type="ECO:0000259" key="5">
    <source>
        <dbReference type="PROSITE" id="PS50110"/>
    </source>
</evidence>
<protein>
    <submittedName>
        <fullName evidence="6">Response regulator transcription factor</fullName>
    </submittedName>
</protein>
<dbReference type="InterPro" id="IPR011006">
    <property type="entry name" value="CheY-like_superfamily"/>
</dbReference>
<dbReference type="RefSeq" id="WP_200463697.1">
    <property type="nucleotide sequence ID" value="NZ_JAENRR010000006.1"/>
</dbReference>
<dbReference type="Proteomes" id="UP000605676">
    <property type="component" value="Unassembled WGS sequence"/>
</dbReference>
<name>A0ABS1HFP4_9BACT</name>
<keyword evidence="7" id="KW-1185">Reference proteome</keyword>
<dbReference type="SUPFAM" id="SSF46894">
    <property type="entry name" value="C-terminal effector domain of the bipartite response regulators"/>
    <property type="match status" value="1"/>
</dbReference>
<gene>
    <name evidence="6" type="ORF">JIV24_03880</name>
</gene>
<organism evidence="6 7">
    <name type="scientific">Carboxylicivirga marina</name>
    <dbReference type="NCBI Taxonomy" id="2800988"/>
    <lineage>
        <taxon>Bacteria</taxon>
        <taxon>Pseudomonadati</taxon>
        <taxon>Bacteroidota</taxon>
        <taxon>Bacteroidia</taxon>
        <taxon>Marinilabiliales</taxon>
        <taxon>Marinilabiliaceae</taxon>
        <taxon>Carboxylicivirga</taxon>
    </lineage>
</organism>
<comment type="caution">
    <text evidence="6">The sequence shown here is derived from an EMBL/GenBank/DDBJ whole genome shotgun (WGS) entry which is preliminary data.</text>
</comment>
<dbReference type="SUPFAM" id="SSF52172">
    <property type="entry name" value="CheY-like"/>
    <property type="match status" value="1"/>
</dbReference>
<evidence type="ECO:0000313" key="6">
    <source>
        <dbReference type="EMBL" id="MBK3516468.1"/>
    </source>
</evidence>
<evidence type="ECO:0000259" key="4">
    <source>
        <dbReference type="PROSITE" id="PS50043"/>
    </source>
</evidence>
<feature type="modified residue" description="4-aspartylphosphate" evidence="3">
    <location>
        <position position="54"/>
    </location>
</feature>
<keyword evidence="1 3" id="KW-0597">Phosphoprotein</keyword>
<dbReference type="InterPro" id="IPR058245">
    <property type="entry name" value="NreC/VraR/RcsB-like_REC"/>
</dbReference>
<dbReference type="SMART" id="SM00421">
    <property type="entry name" value="HTH_LUXR"/>
    <property type="match status" value="1"/>
</dbReference>
<feature type="domain" description="Response regulatory" evidence="5">
    <location>
        <begin position="3"/>
        <end position="119"/>
    </location>
</feature>
<proteinExistence type="predicted"/>
<reference evidence="6 7" key="1">
    <citation type="submission" date="2021-01" db="EMBL/GenBank/DDBJ databases">
        <title>Carboxyliciviraga sp.nov., isolated from coastal sediments.</title>
        <authorList>
            <person name="Lu D."/>
            <person name="Zhang T."/>
        </authorList>
    </citation>
    <scope>NUCLEOTIDE SEQUENCE [LARGE SCALE GENOMIC DNA]</scope>
    <source>
        <strain evidence="6 7">N1Y132</strain>
    </source>
</reference>
<dbReference type="PROSITE" id="PS50043">
    <property type="entry name" value="HTH_LUXR_2"/>
    <property type="match status" value="1"/>
</dbReference>
<dbReference type="InterPro" id="IPR001789">
    <property type="entry name" value="Sig_transdc_resp-reg_receiver"/>
</dbReference>
<evidence type="ECO:0000256" key="3">
    <source>
        <dbReference type="PROSITE-ProRule" id="PRU00169"/>
    </source>
</evidence>